<evidence type="ECO:0000256" key="2">
    <source>
        <dbReference type="SAM" id="MobiDB-lite"/>
    </source>
</evidence>
<accession>A0A209AA09</accession>
<comment type="caution">
    <text evidence="4">The sequence shown here is derived from an EMBL/GenBank/DDBJ whole genome shotgun (WGS) entry which is preliminary data.</text>
</comment>
<name>A0A209AA09_YERIN</name>
<dbReference type="RefSeq" id="WP_087815320.1">
    <property type="nucleotide sequence ID" value="NZ_CBCPKE010000004.1"/>
</dbReference>
<dbReference type="GO" id="GO:0003824">
    <property type="term" value="F:catalytic activity"/>
    <property type="evidence" value="ECO:0007669"/>
    <property type="project" value="UniProtKB-ARBA"/>
</dbReference>
<evidence type="ECO:0000313" key="4">
    <source>
        <dbReference type="EMBL" id="OVZ89565.1"/>
    </source>
</evidence>
<dbReference type="InterPro" id="IPR008638">
    <property type="entry name" value="FhaB/CdiA-like_TPS"/>
</dbReference>
<dbReference type="Pfam" id="PF13332">
    <property type="entry name" value="Fil_haemagg_2"/>
    <property type="match status" value="5"/>
</dbReference>
<evidence type="ECO:0000256" key="1">
    <source>
        <dbReference type="ARBA" id="ARBA00022656"/>
    </source>
</evidence>
<proteinExistence type="predicted"/>
<dbReference type="InterPro" id="IPR012334">
    <property type="entry name" value="Pectin_lyas_fold"/>
</dbReference>
<dbReference type="SUPFAM" id="SSF51126">
    <property type="entry name" value="Pectin lyase-like"/>
    <property type="match status" value="1"/>
</dbReference>
<gene>
    <name evidence="4" type="ORF">CBW57_03145</name>
</gene>
<keyword evidence="1" id="KW-0800">Toxin</keyword>
<dbReference type="EMBL" id="NHOI01000003">
    <property type="protein sequence ID" value="OVZ89565.1"/>
    <property type="molecule type" value="Genomic_DNA"/>
</dbReference>
<dbReference type="Proteomes" id="UP000196440">
    <property type="component" value="Unassembled WGS sequence"/>
</dbReference>
<evidence type="ECO:0000313" key="5">
    <source>
        <dbReference type="Proteomes" id="UP000196440"/>
    </source>
</evidence>
<dbReference type="SMART" id="SM00912">
    <property type="entry name" value="Haemagg_act"/>
    <property type="match status" value="1"/>
</dbReference>
<dbReference type="InterPro" id="IPR025157">
    <property type="entry name" value="Hemagglutinin_rpt"/>
</dbReference>
<dbReference type="GO" id="GO:0090729">
    <property type="term" value="F:toxin activity"/>
    <property type="evidence" value="ECO:0007669"/>
    <property type="project" value="UniProtKB-KW"/>
</dbReference>
<protein>
    <recommendedName>
        <fullName evidence="3">Filamentous haemagglutinin FhaB/tRNA nuclease CdiA-like TPS domain-containing protein</fullName>
    </recommendedName>
</protein>
<feature type="region of interest" description="Disordered" evidence="2">
    <location>
        <begin position="1284"/>
        <end position="1305"/>
    </location>
</feature>
<sequence length="1455" mass="154576">MKTKQFTLSSGGKLAVLISMILTPVSISYAAGIEAAGDKANRPEISHINNGVALINIAPPSRSGVSHNQYQDFNVDKSGAVFNNSTQDAHYNGESIAANPNLATGGRGAEVILNEVVSDNPSILLGRQHLVGADADYVLVNPNGITCDGCSFDPNFNKVTLGVGGVMDIRGEYEGIYTEFPAHKLVVKNTTLSNDIANSLHLIAPIIQVDSDLRAKQDINIVIGMNDVDIDGNVTISRHPNNAGEGVDAILLGGIAANRIKIFDNQTHRKMIISKDILSRSTLDVNIAGPLDITANSLWIENDLNIKALTVNMKPEKKSNGFEQVVLTSREINIVADNEVNLTNIIAPNNGGDLFVKGSEVTISSTQYNRINKFTDYDHTDLSAKRRGHETETIVNVHDNFLIGKNISLEADSGDLTLNGVSLSSSKKLSLKAAKDIKTSGVETATIHEKKIKYTAYGSDFKDGINNTYAKYSGLKKSQLESEGNINMSSGRDIVLAGTSVKAGEDLFIDAANNIDINVQITKNKERINKRYTQAGGVAGSEMDYTDEVYGVNHKSSVSGKVVNITALGDVAITASEISSISQGNISGDNVIFSGVLNDKHLNSNISTGGVLNVITDSSKKNNSYESFIDSKVDAKGDFNLKGNRVVIDGSLFDIADGLNIHSKTGVSITAARQQQKIDEEKTSLSLGFYTKEVSKDQHQAGFMVKHSKETEVSLKNERNIATITAGNISIHSEKDNIELYGTALTATKNNIFLKSLNDIGFFAARNNAVTDKTKTVSSGGVYYTGGVNKAGNGVSFNHDDEKSHLATDTGIVSRLNSAGNISIFAGGDITQQGSQHVAGGEYSAEGKNINQLASNNSSIGRTAQKHASGGVGFNIDYSGVIRPFKKALENNVNKNGVVLPNLKAPNVGVDIDGKGHKIKKSAESVVAFVTSIYAGGKIKLLGNNTIIDEGTQYQSGQSINIIAKDYFNKSAVNSGKGDEKKEHTQGGVRLATSTGKDIKISIKGEGGVSNSDFYTQKLLPSVLQSMSGVNIKTANNGYLQAPQITGGRGDIVITAGNKLYLDHSTSSGGENTSHDYGKGGLKISLKADSTGVDAEGVGHQQRGTSFYNNAIKGSISTQENVKLSAHNGDLILVGTQLGKQDAPVGDVELNAGGKIQLLASVSDSATREDKTGGSLVLGISSSSSADSTTTGGAVGFTAQKKRVNESTLFSQGAAIYSRGEVAISAKSDDNEAIYAQGLQLNTTWKLNMNAVNGGVLLESAQSQAPKDNIDFFISASVSGSKTLASNTGSSAEHEPTGGSFNISNDKDKQWIIKHQNSQITGEGVLLESKKDMQLKGARITSGMVQLDTGGDLKIQSVKEFEQIDKNNIKFNLSYMGSTDLVGDEMAEFGGSGNSTSTDKQGFTEASGIFGEYGVTINHKGKKTLIAAELVNERRPVEWNTFNKYAYLQGPIDVN</sequence>
<dbReference type="Pfam" id="PF05860">
    <property type="entry name" value="TPS"/>
    <property type="match status" value="1"/>
</dbReference>
<organism evidence="4 5">
    <name type="scientific">Yersinia intermedia</name>
    <dbReference type="NCBI Taxonomy" id="631"/>
    <lineage>
        <taxon>Bacteria</taxon>
        <taxon>Pseudomonadati</taxon>
        <taxon>Pseudomonadota</taxon>
        <taxon>Gammaproteobacteria</taxon>
        <taxon>Enterobacterales</taxon>
        <taxon>Yersiniaceae</taxon>
        <taxon>Yersinia</taxon>
    </lineage>
</organism>
<evidence type="ECO:0000259" key="3">
    <source>
        <dbReference type="SMART" id="SM00912"/>
    </source>
</evidence>
<dbReference type="NCBIfam" id="TIGR01901">
    <property type="entry name" value="adhes_NPXG"/>
    <property type="match status" value="1"/>
</dbReference>
<reference evidence="4 5" key="1">
    <citation type="submission" date="2017-05" db="EMBL/GenBank/DDBJ databases">
        <title>Whole genome sequencing of Yersinia kristensenii.</title>
        <authorList>
            <person name="Campioni F."/>
        </authorList>
    </citation>
    <scope>NUCLEOTIDE SEQUENCE [LARGE SCALE GENOMIC DNA]</scope>
    <source>
        <strain evidence="4 5">CFSAN060536</strain>
    </source>
</reference>
<dbReference type="Gene3D" id="2.160.20.10">
    <property type="entry name" value="Single-stranded right-handed beta-helix, Pectin lyase-like"/>
    <property type="match status" value="1"/>
</dbReference>
<dbReference type="InterPro" id="IPR011050">
    <property type="entry name" value="Pectin_lyase_fold/virulence"/>
</dbReference>
<feature type="domain" description="Filamentous haemagglutinin FhaB/tRNA nuclease CdiA-like TPS" evidence="3">
    <location>
        <begin position="49"/>
        <end position="171"/>
    </location>
</feature>